<keyword evidence="1" id="KW-0812">Transmembrane</keyword>
<organism evidence="2 3">
    <name type="scientific">Stappia indica</name>
    <dbReference type="NCBI Taxonomy" id="538381"/>
    <lineage>
        <taxon>Bacteria</taxon>
        <taxon>Pseudomonadati</taxon>
        <taxon>Pseudomonadota</taxon>
        <taxon>Alphaproteobacteria</taxon>
        <taxon>Hyphomicrobiales</taxon>
        <taxon>Stappiaceae</taxon>
        <taxon>Stappia</taxon>
    </lineage>
</organism>
<dbReference type="Proteomes" id="UP000219331">
    <property type="component" value="Unassembled WGS sequence"/>
</dbReference>
<reference evidence="2 3" key="1">
    <citation type="submission" date="2017-08" db="EMBL/GenBank/DDBJ databases">
        <authorList>
            <person name="de Groot N.N."/>
        </authorList>
    </citation>
    <scope>NUCLEOTIDE SEQUENCE [LARGE SCALE GENOMIC DNA]</scope>
    <source>
        <strain evidence="2 3">USBA 352</strain>
    </source>
</reference>
<evidence type="ECO:0000313" key="3">
    <source>
        <dbReference type="Proteomes" id="UP000219331"/>
    </source>
</evidence>
<feature type="transmembrane region" description="Helical" evidence="1">
    <location>
        <begin position="243"/>
        <end position="274"/>
    </location>
</feature>
<dbReference type="OrthoDB" id="7467679at2"/>
<evidence type="ECO:0000256" key="1">
    <source>
        <dbReference type="SAM" id="Phobius"/>
    </source>
</evidence>
<feature type="transmembrane region" description="Helical" evidence="1">
    <location>
        <begin position="214"/>
        <end position="234"/>
    </location>
</feature>
<name>A0A285TCB5_9HYPH</name>
<dbReference type="EMBL" id="OBML01000010">
    <property type="protein sequence ID" value="SOC19675.1"/>
    <property type="molecule type" value="Genomic_DNA"/>
</dbReference>
<dbReference type="AlphaFoldDB" id="A0A285TCB5"/>
<protein>
    <submittedName>
        <fullName evidence="2">Putative polymerase</fullName>
    </submittedName>
</protein>
<feature type="transmembrane region" description="Helical" evidence="1">
    <location>
        <begin position="33"/>
        <end position="54"/>
    </location>
</feature>
<feature type="transmembrane region" description="Helical" evidence="1">
    <location>
        <begin position="280"/>
        <end position="298"/>
    </location>
</feature>
<dbReference type="STRING" id="538381.GCA_001696535_03975"/>
<feature type="transmembrane region" description="Helical" evidence="1">
    <location>
        <begin position="140"/>
        <end position="159"/>
    </location>
</feature>
<evidence type="ECO:0000313" key="2">
    <source>
        <dbReference type="EMBL" id="SOC19675.1"/>
    </source>
</evidence>
<keyword evidence="1" id="KW-1133">Transmembrane helix</keyword>
<sequence>MSRWRPETTGGPAWSRLPAARPTAVHRPDTYDLWIRAAGLLVIGTLVFNFLLAFLNTRVMGVSQNIVMLAELVLIAGAMILAADRRAGLYALLAVYLAYVALILAVRPELDLKAIRDGLIPIAFYFLGRRVRDIESVDRVVLLSAGIVVAIGFFEYFLLDLFVANVNVLKYYISRGTLEVGDNLIEDSSLFISGTRMQGRNLLPFLGTHRVSSVFLEPVAMGNYGAFLVLWAAFRKDMAYRGLLFAAACIVIVLGDARFGMMVCFAMIAVMVVYRVVPRLIWLLVPAFITLAMAVYGMSTDALRWEDDLAGRWLHASWLLLKLDTQGVFGISSYGGFLEDNGYAYSLHQLGLIGIAGLWALYIFAPVRSPDAWRFRAPLVTYICLLMVVSASFYSIKTAGLLWFCAGAVDVWRGFAAGRQRGEDPSASR</sequence>
<keyword evidence="3" id="KW-1185">Reference proteome</keyword>
<feature type="transmembrane region" description="Helical" evidence="1">
    <location>
        <begin position="66"/>
        <end position="83"/>
    </location>
</feature>
<gene>
    <name evidence="2" type="ORF">SAMN05421512_11080</name>
</gene>
<accession>A0A285TCB5</accession>
<feature type="transmembrane region" description="Helical" evidence="1">
    <location>
        <begin position="343"/>
        <end position="365"/>
    </location>
</feature>
<proteinExistence type="predicted"/>
<feature type="transmembrane region" description="Helical" evidence="1">
    <location>
        <begin position="377"/>
        <end position="396"/>
    </location>
</feature>
<keyword evidence="1" id="KW-0472">Membrane</keyword>
<dbReference type="RefSeq" id="WP_097175843.1">
    <property type="nucleotide sequence ID" value="NZ_OBML01000010.1"/>
</dbReference>
<feature type="transmembrane region" description="Helical" evidence="1">
    <location>
        <begin position="89"/>
        <end position="106"/>
    </location>
</feature>